<evidence type="ECO:0008006" key="4">
    <source>
        <dbReference type="Google" id="ProtNLM"/>
    </source>
</evidence>
<dbReference type="PROSITE" id="PS51257">
    <property type="entry name" value="PROKAR_LIPOPROTEIN"/>
    <property type="match status" value="1"/>
</dbReference>
<dbReference type="AlphaFoldDB" id="U7D5F8"/>
<evidence type="ECO:0000313" key="2">
    <source>
        <dbReference type="EMBL" id="ERP30796.1"/>
    </source>
</evidence>
<feature type="chain" id="PRO_5004679029" description="LPP20 lipoprotein" evidence="1">
    <location>
        <begin position="22"/>
        <end position="182"/>
    </location>
</feature>
<keyword evidence="1" id="KW-0732">Signal</keyword>
<protein>
    <recommendedName>
        <fullName evidence="4">LPP20 lipoprotein</fullName>
    </recommendedName>
</protein>
<comment type="caution">
    <text evidence="2">The sequence shown here is derived from an EMBL/GenBank/DDBJ whole genome shotgun (WGS) entry which is preliminary data.</text>
</comment>
<gene>
    <name evidence="2" type="ORF">CALK_2362</name>
</gene>
<dbReference type="EMBL" id="ASJR01000032">
    <property type="protein sequence ID" value="ERP30796.1"/>
    <property type="molecule type" value="Genomic_DNA"/>
</dbReference>
<name>U7D5F8_9BACT</name>
<feature type="signal peptide" evidence="1">
    <location>
        <begin position="1"/>
        <end position="21"/>
    </location>
</feature>
<keyword evidence="3" id="KW-1185">Reference proteome</keyword>
<proteinExistence type="predicted"/>
<accession>U7D5F8</accession>
<evidence type="ECO:0000313" key="3">
    <source>
        <dbReference type="Proteomes" id="UP000017148"/>
    </source>
</evidence>
<reference evidence="2 3" key="1">
    <citation type="journal article" date="2013" name="Environ. Microbiol.">
        <title>Genome analysis of Chitinivibrio alkaliphilus gen. nov., sp. nov., a novel extremely haloalkaliphilic anaerobic chitinolytic bacterium from the candidate phylum Termite Group 3.</title>
        <authorList>
            <person name="Sorokin D.Y."/>
            <person name="Gumerov V.M."/>
            <person name="Rakitin A.L."/>
            <person name="Beletsky A.V."/>
            <person name="Damste J.S."/>
            <person name="Muyzer G."/>
            <person name="Mardanov A.V."/>
            <person name="Ravin N.V."/>
        </authorList>
    </citation>
    <scope>NUCLEOTIDE SEQUENCE [LARGE SCALE GENOMIC DNA]</scope>
    <source>
        <strain evidence="2 3">ACht1</strain>
    </source>
</reference>
<dbReference type="RefSeq" id="WP_022637718.1">
    <property type="nucleotide sequence ID" value="NZ_ASJR01000032.1"/>
</dbReference>
<dbReference type="STRING" id="1313304.CALK_2362"/>
<dbReference type="Proteomes" id="UP000017148">
    <property type="component" value="Unassembled WGS sequence"/>
</dbReference>
<evidence type="ECO:0000256" key="1">
    <source>
        <dbReference type="SAM" id="SignalP"/>
    </source>
</evidence>
<organism evidence="2 3">
    <name type="scientific">Chitinivibrio alkaliphilus ACht1</name>
    <dbReference type="NCBI Taxonomy" id="1313304"/>
    <lineage>
        <taxon>Bacteria</taxon>
        <taxon>Pseudomonadati</taxon>
        <taxon>Fibrobacterota</taxon>
        <taxon>Chitinivibrionia</taxon>
        <taxon>Chitinivibrionales</taxon>
        <taxon>Chitinivibrionaceae</taxon>
        <taxon>Chitinivibrio</taxon>
    </lineage>
</organism>
<sequence>MRSSTQAFRGLLVAFAMVALVACGGKQTGDDFVSLYPPALEELRDGQYSAAISAIGVGTHPQRNIAASRAAIDADAKIAQQFNSEIANLTQAFTEAVNDEALEHFQQTTENFSLAEVQGIQEVRTVVRQSESGYEAFVLKVVNPEIMKDLIDQQRNALTEFKATQAYQDLEQRVEEYRARQN</sequence>